<comment type="caution">
    <text evidence="2">The sequence shown here is derived from an EMBL/GenBank/DDBJ whole genome shotgun (WGS) entry which is preliminary data.</text>
</comment>
<accession>A0AAV4UUA8</accession>
<proteinExistence type="predicted"/>
<dbReference type="EMBL" id="BPLR01013441">
    <property type="protein sequence ID" value="GIY61233.1"/>
    <property type="molecule type" value="Genomic_DNA"/>
</dbReference>
<keyword evidence="1" id="KW-1133">Transmembrane helix</keyword>
<evidence type="ECO:0000313" key="2">
    <source>
        <dbReference type="EMBL" id="GIY61233.1"/>
    </source>
</evidence>
<reference evidence="2 3" key="1">
    <citation type="submission" date="2021-06" db="EMBL/GenBank/DDBJ databases">
        <title>Caerostris extrusa draft genome.</title>
        <authorList>
            <person name="Kono N."/>
            <person name="Arakawa K."/>
        </authorList>
    </citation>
    <scope>NUCLEOTIDE SEQUENCE [LARGE SCALE GENOMIC DNA]</scope>
</reference>
<dbReference type="Proteomes" id="UP001054945">
    <property type="component" value="Unassembled WGS sequence"/>
</dbReference>
<organism evidence="2 3">
    <name type="scientific">Caerostris extrusa</name>
    <name type="common">Bark spider</name>
    <name type="synonym">Caerostris bankana</name>
    <dbReference type="NCBI Taxonomy" id="172846"/>
    <lineage>
        <taxon>Eukaryota</taxon>
        <taxon>Metazoa</taxon>
        <taxon>Ecdysozoa</taxon>
        <taxon>Arthropoda</taxon>
        <taxon>Chelicerata</taxon>
        <taxon>Arachnida</taxon>
        <taxon>Araneae</taxon>
        <taxon>Araneomorphae</taxon>
        <taxon>Entelegynae</taxon>
        <taxon>Araneoidea</taxon>
        <taxon>Araneidae</taxon>
        <taxon>Caerostris</taxon>
    </lineage>
</organism>
<protein>
    <submittedName>
        <fullName evidence="2">Uncharacterized protein</fullName>
    </submittedName>
</protein>
<gene>
    <name evidence="2" type="ORF">CEXT_723421</name>
</gene>
<name>A0AAV4UUA8_CAEEX</name>
<feature type="transmembrane region" description="Helical" evidence="1">
    <location>
        <begin position="37"/>
        <end position="58"/>
    </location>
</feature>
<keyword evidence="1" id="KW-0812">Transmembrane</keyword>
<evidence type="ECO:0000313" key="3">
    <source>
        <dbReference type="Proteomes" id="UP001054945"/>
    </source>
</evidence>
<keyword evidence="1" id="KW-0472">Membrane</keyword>
<sequence>MCREMGRTHSGECTGEKRKHWDVKRTVITLCLERWRFLFLLCLAFSQIITCIEAMSHISGKEGVDRERTEKPQQFGLERIVPNGCLLSQ</sequence>
<keyword evidence="3" id="KW-1185">Reference proteome</keyword>
<evidence type="ECO:0000256" key="1">
    <source>
        <dbReference type="SAM" id="Phobius"/>
    </source>
</evidence>
<dbReference type="AlphaFoldDB" id="A0AAV4UUA8"/>